<dbReference type="GO" id="GO:0016787">
    <property type="term" value="F:hydrolase activity"/>
    <property type="evidence" value="ECO:0007669"/>
    <property type="project" value="UniProtKB-KW"/>
</dbReference>
<feature type="region of interest" description="Disordered" evidence="1">
    <location>
        <begin position="52"/>
        <end position="109"/>
    </location>
</feature>
<feature type="domain" description="Cell wall hydrolase SleB" evidence="2">
    <location>
        <begin position="267"/>
        <end position="377"/>
    </location>
</feature>
<proteinExistence type="predicted"/>
<organism evidence="3 4">
    <name type="scientific">Jiella pacifica</name>
    <dbReference type="NCBI Taxonomy" id="2696469"/>
    <lineage>
        <taxon>Bacteria</taxon>
        <taxon>Pseudomonadati</taxon>
        <taxon>Pseudomonadota</taxon>
        <taxon>Alphaproteobacteria</taxon>
        <taxon>Hyphomicrobiales</taxon>
        <taxon>Aurantimonadaceae</taxon>
        <taxon>Jiella</taxon>
    </lineage>
</organism>
<accession>A0A6N9T9J4</accession>
<dbReference type="InterPro" id="IPR011105">
    <property type="entry name" value="Cell_wall_hydrolase_SleB"/>
</dbReference>
<evidence type="ECO:0000313" key="3">
    <source>
        <dbReference type="EMBL" id="NDW07960.1"/>
    </source>
</evidence>
<evidence type="ECO:0000256" key="1">
    <source>
        <dbReference type="SAM" id="MobiDB-lite"/>
    </source>
</evidence>
<sequence length="385" mass="41601">MLGFISCGLVLVSSERTRFREGPASEDSAAILGQDLAAVAISREARAVSQVLKVPASKGERHSRATEEQRPGPGAGAPALTASAAERPRRPSGVPGNEASRASTGKGGRVLVTAVSSRSDSSGSVRRETFLRAELGIGDEQLRTSLAGPESIDGRFRTATIFRSRLPDLQPLEGKDKAVDGPLPSRFDELAGDAADEKDDLLTLAYALVARPQLSLFDHVLGEPKRSFVPPLGPEDHSWAATPLPAAAFAEDEQTCLANGIYFEARGEKKEGQAAVAQVILNRVRNPAYPETICGVVYQNQSWKNRCQFSFACDGIKDRITDRRAYATAELIGHQVTNGEIWLSSVGSATNYHATYVSPRWAQAMKRVDKIGRHIFYRTINGGWD</sequence>
<name>A0A6N9T9J4_9HYPH</name>
<dbReference type="EMBL" id="JAAAMG010000047">
    <property type="protein sequence ID" value="NDW07960.1"/>
    <property type="molecule type" value="Genomic_DNA"/>
</dbReference>
<reference evidence="3 4" key="1">
    <citation type="submission" date="2020-01" db="EMBL/GenBank/DDBJ databases">
        <title>Jiella pacifica sp. nov.</title>
        <authorList>
            <person name="Xue Z."/>
            <person name="Zhu S."/>
            <person name="Chen J."/>
            <person name="Yang J."/>
        </authorList>
    </citation>
    <scope>NUCLEOTIDE SEQUENCE [LARGE SCALE GENOMIC DNA]</scope>
    <source>
        <strain evidence="3 4">40Bstr34</strain>
    </source>
</reference>
<feature type="compositionally biased region" description="Low complexity" evidence="1">
    <location>
        <begin position="76"/>
        <end position="85"/>
    </location>
</feature>
<evidence type="ECO:0000259" key="2">
    <source>
        <dbReference type="Pfam" id="PF07486"/>
    </source>
</evidence>
<dbReference type="Gene3D" id="1.10.10.2520">
    <property type="entry name" value="Cell wall hydrolase SleB, domain 1"/>
    <property type="match status" value="1"/>
</dbReference>
<protein>
    <submittedName>
        <fullName evidence="3">Cell wall hydrolase</fullName>
    </submittedName>
</protein>
<dbReference type="Pfam" id="PF07486">
    <property type="entry name" value="Hydrolase_2"/>
    <property type="match status" value="1"/>
</dbReference>
<dbReference type="Proteomes" id="UP000469011">
    <property type="component" value="Unassembled WGS sequence"/>
</dbReference>
<keyword evidence="4" id="KW-1185">Reference proteome</keyword>
<evidence type="ECO:0000313" key="4">
    <source>
        <dbReference type="Proteomes" id="UP000469011"/>
    </source>
</evidence>
<keyword evidence="3" id="KW-0378">Hydrolase</keyword>
<dbReference type="InterPro" id="IPR042047">
    <property type="entry name" value="SleB_dom1"/>
</dbReference>
<comment type="caution">
    <text evidence="3">The sequence shown here is derived from an EMBL/GenBank/DDBJ whole genome shotgun (WGS) entry which is preliminary data.</text>
</comment>
<gene>
    <name evidence="3" type="ORF">GTK09_26580</name>
</gene>
<feature type="compositionally biased region" description="Basic and acidic residues" evidence="1">
    <location>
        <begin position="58"/>
        <end position="70"/>
    </location>
</feature>
<dbReference type="AlphaFoldDB" id="A0A6N9T9J4"/>